<comment type="similarity">
    <text evidence="7">Belongs to the binding-protein-dependent transport system permease family.</text>
</comment>
<keyword evidence="10" id="KW-1185">Reference proteome</keyword>
<dbReference type="GO" id="GO:0005886">
    <property type="term" value="C:plasma membrane"/>
    <property type="evidence" value="ECO:0007669"/>
    <property type="project" value="UniProtKB-SubCell"/>
</dbReference>
<dbReference type="FunFam" id="1.10.3720.10:FF:000003">
    <property type="entry name" value="Aliphatic sulfonate ABC transporter permease"/>
    <property type="match status" value="1"/>
</dbReference>
<protein>
    <submittedName>
        <fullName evidence="9">Aliphatic sulfonates transport permease protein ssuC</fullName>
    </submittedName>
</protein>
<feature type="transmembrane region" description="Helical" evidence="7">
    <location>
        <begin position="260"/>
        <end position="279"/>
    </location>
</feature>
<dbReference type="Pfam" id="PF00528">
    <property type="entry name" value="BPD_transp_1"/>
    <property type="match status" value="1"/>
</dbReference>
<evidence type="ECO:0000256" key="3">
    <source>
        <dbReference type="ARBA" id="ARBA00022475"/>
    </source>
</evidence>
<dbReference type="GeneID" id="35777981"/>
<keyword evidence="5 7" id="KW-1133">Transmembrane helix</keyword>
<evidence type="ECO:0000256" key="1">
    <source>
        <dbReference type="ARBA" id="ARBA00004651"/>
    </source>
</evidence>
<dbReference type="InterPro" id="IPR000515">
    <property type="entry name" value="MetI-like"/>
</dbReference>
<reference evidence="9 10" key="1">
    <citation type="submission" date="2018-06" db="EMBL/GenBank/DDBJ databases">
        <authorList>
            <consortium name="Pathogen Informatics"/>
            <person name="Doyle S."/>
        </authorList>
    </citation>
    <scope>NUCLEOTIDE SEQUENCE [LARGE SCALE GENOMIC DNA]</scope>
    <source>
        <strain evidence="9 10">NCTC10465</strain>
    </source>
</reference>
<dbReference type="RefSeq" id="WP_228140545.1">
    <property type="nucleotide sequence ID" value="NZ_CBCRZU010000015.1"/>
</dbReference>
<dbReference type="SUPFAM" id="SSF161098">
    <property type="entry name" value="MetI-like"/>
    <property type="match status" value="1"/>
</dbReference>
<evidence type="ECO:0000256" key="2">
    <source>
        <dbReference type="ARBA" id="ARBA00022448"/>
    </source>
</evidence>
<dbReference type="CDD" id="cd06261">
    <property type="entry name" value="TM_PBP2"/>
    <property type="match status" value="1"/>
</dbReference>
<keyword evidence="6 7" id="KW-0472">Membrane</keyword>
<evidence type="ECO:0000256" key="4">
    <source>
        <dbReference type="ARBA" id="ARBA00022692"/>
    </source>
</evidence>
<feature type="transmembrane region" description="Helical" evidence="7">
    <location>
        <begin position="205"/>
        <end position="222"/>
    </location>
</feature>
<name>A0A378Q989_FAUOS</name>
<organism evidence="9 10">
    <name type="scientific">Faucicola osloensis</name>
    <name type="common">Moraxella osloensis</name>
    <dbReference type="NCBI Taxonomy" id="34062"/>
    <lineage>
        <taxon>Bacteria</taxon>
        <taxon>Pseudomonadati</taxon>
        <taxon>Pseudomonadota</taxon>
        <taxon>Gammaproteobacteria</taxon>
        <taxon>Moraxellales</taxon>
        <taxon>Moraxellaceae</taxon>
        <taxon>Faucicola</taxon>
    </lineage>
</organism>
<gene>
    <name evidence="9" type="primary">ssuC_1</name>
    <name evidence="9" type="ORF">NCTC10465_00514</name>
</gene>
<evidence type="ECO:0000256" key="6">
    <source>
        <dbReference type="ARBA" id="ARBA00023136"/>
    </source>
</evidence>
<dbReference type="GO" id="GO:0042918">
    <property type="term" value="P:alkanesulfonate transmembrane transport"/>
    <property type="evidence" value="ECO:0007669"/>
    <property type="project" value="UniProtKB-ARBA"/>
</dbReference>
<evidence type="ECO:0000259" key="8">
    <source>
        <dbReference type="PROSITE" id="PS50928"/>
    </source>
</evidence>
<keyword evidence="4 7" id="KW-0812">Transmembrane</keyword>
<feature type="transmembrane region" description="Helical" evidence="7">
    <location>
        <begin position="165"/>
        <end position="184"/>
    </location>
</feature>
<accession>A0A378Q989</accession>
<dbReference type="EMBL" id="UGPY01000001">
    <property type="protein sequence ID" value="STY96748.1"/>
    <property type="molecule type" value="Genomic_DNA"/>
</dbReference>
<dbReference type="PROSITE" id="PS50928">
    <property type="entry name" value="ABC_TM1"/>
    <property type="match status" value="1"/>
</dbReference>
<comment type="subcellular location">
    <subcellularLocation>
        <location evidence="1 7">Cell membrane</location>
        <topology evidence="1 7">Multi-pass membrane protein</topology>
    </subcellularLocation>
</comment>
<keyword evidence="3" id="KW-1003">Cell membrane</keyword>
<evidence type="ECO:0000313" key="10">
    <source>
        <dbReference type="Proteomes" id="UP000255230"/>
    </source>
</evidence>
<evidence type="ECO:0000313" key="9">
    <source>
        <dbReference type="EMBL" id="STY96748.1"/>
    </source>
</evidence>
<dbReference type="Proteomes" id="UP000255230">
    <property type="component" value="Unassembled WGS sequence"/>
</dbReference>
<feature type="transmembrane region" description="Helical" evidence="7">
    <location>
        <begin position="141"/>
        <end position="159"/>
    </location>
</feature>
<feature type="domain" description="ABC transmembrane type-1" evidence="8">
    <location>
        <begin position="99"/>
        <end position="279"/>
    </location>
</feature>
<feature type="transmembrane region" description="Helical" evidence="7">
    <location>
        <begin position="106"/>
        <end position="129"/>
    </location>
</feature>
<sequence>MKTSSFVADNSVVAASKPLPTKPIRVNAPVKTLSIRKVINTLFGRTGGWWLPLLMLAGWQLVASFQLLPEAYLKNISSPHAVLQAGYELIKSGELWQHLGISALRAFAGLLIGGLFGLGFGLLTSTLPVFRTLLDTTFQMLRNIPHLALIPLVIVWFGIDEAAKVFLVAVGTFFPIYLNTYHGVRNVDKHLVEMAKSYDLTGWALFKEVILPGALPSILVGVRFSLGIMWLTLIVAETISATTGIGYLAMHAREFFQIDIIMFSILVYALLGFLADFIAKKLEFVWLKWHPAYQQGAH</sequence>
<dbReference type="AlphaFoldDB" id="A0A378Q989"/>
<feature type="transmembrane region" description="Helical" evidence="7">
    <location>
        <begin position="49"/>
        <end position="68"/>
    </location>
</feature>
<dbReference type="Gene3D" id="1.10.3720.10">
    <property type="entry name" value="MetI-like"/>
    <property type="match status" value="1"/>
</dbReference>
<keyword evidence="2 7" id="KW-0813">Transport</keyword>
<proteinExistence type="inferred from homology"/>
<evidence type="ECO:0000256" key="5">
    <source>
        <dbReference type="ARBA" id="ARBA00022989"/>
    </source>
</evidence>
<dbReference type="PANTHER" id="PTHR30151:SF38">
    <property type="entry name" value="ALIPHATIC SULFONATES TRANSPORT PERMEASE PROTEIN SSUC-RELATED"/>
    <property type="match status" value="1"/>
</dbReference>
<dbReference type="PANTHER" id="PTHR30151">
    <property type="entry name" value="ALKANE SULFONATE ABC TRANSPORTER-RELATED, MEMBRANE SUBUNIT"/>
    <property type="match status" value="1"/>
</dbReference>
<feature type="transmembrane region" description="Helical" evidence="7">
    <location>
        <begin position="228"/>
        <end position="248"/>
    </location>
</feature>
<evidence type="ECO:0000256" key="7">
    <source>
        <dbReference type="RuleBase" id="RU363032"/>
    </source>
</evidence>
<dbReference type="InterPro" id="IPR035906">
    <property type="entry name" value="MetI-like_sf"/>
</dbReference>